<comment type="caution">
    <text evidence="1">The sequence shown here is derived from an EMBL/GenBank/DDBJ whole genome shotgun (WGS) entry which is preliminary data.</text>
</comment>
<reference evidence="1 2" key="1">
    <citation type="journal article" date="2021" name="Front. Genet.">
        <title>Chromosome-Level Genome Assembly Reveals Significant Gene Expansion in the Toll and IMD Signaling Pathways of Dendrolimus kikuchii.</title>
        <authorList>
            <person name="Zhou J."/>
            <person name="Wu P."/>
            <person name="Xiong Z."/>
            <person name="Liu N."/>
            <person name="Zhao N."/>
            <person name="Ji M."/>
            <person name="Qiu Y."/>
            <person name="Yang B."/>
        </authorList>
    </citation>
    <scope>NUCLEOTIDE SEQUENCE [LARGE SCALE GENOMIC DNA]</scope>
    <source>
        <strain evidence="1">Ann1</strain>
    </source>
</reference>
<dbReference type="EMBL" id="CM034402">
    <property type="protein sequence ID" value="KAJ0174952.1"/>
    <property type="molecule type" value="Genomic_DNA"/>
</dbReference>
<name>A0ACC1CUI3_9NEOP</name>
<evidence type="ECO:0000313" key="2">
    <source>
        <dbReference type="Proteomes" id="UP000824533"/>
    </source>
</evidence>
<protein>
    <submittedName>
        <fullName evidence="1">Uncharacterized protein</fullName>
    </submittedName>
</protein>
<dbReference type="Proteomes" id="UP000824533">
    <property type="component" value="Linkage Group LG16"/>
</dbReference>
<sequence>MGRKVGFSYGTIKFDNAHGVYQPGQMVYGKLEFDLSSILNFRGIYAVIRGYCEVYYTENKKESGKSENVRTEHRSEEDYLNKTVYLAGSIGGSAQLNQGHHTFPFECLLPNNCPSSFEGPHGHIRYQVRVILDKAFNTNEEKLAAIKVVAPLDLNSNPYCREPVDFEMINSYCCWCISSGASETIVHIPRSGFCCGEVVPVDVACTNRSSVKIKSIKLNIQKKITYHAECEPGTKDEAVKIMELSTGPVEPNTTKNFTVELKIPTVDVYNLYGSRFIDLQYYFYVRLEVKGCHSDVEDSRRIIIGNLPLIGPGQAMNQMQQGMPYVQPYPTSPMAYSAQPPYNPQVTQNLLPQVTAMHPPFNYN</sequence>
<accession>A0ACC1CUI3</accession>
<organism evidence="1 2">
    <name type="scientific">Dendrolimus kikuchii</name>
    <dbReference type="NCBI Taxonomy" id="765133"/>
    <lineage>
        <taxon>Eukaryota</taxon>
        <taxon>Metazoa</taxon>
        <taxon>Ecdysozoa</taxon>
        <taxon>Arthropoda</taxon>
        <taxon>Hexapoda</taxon>
        <taxon>Insecta</taxon>
        <taxon>Pterygota</taxon>
        <taxon>Neoptera</taxon>
        <taxon>Endopterygota</taxon>
        <taxon>Lepidoptera</taxon>
        <taxon>Glossata</taxon>
        <taxon>Ditrysia</taxon>
        <taxon>Bombycoidea</taxon>
        <taxon>Lasiocampidae</taxon>
        <taxon>Dendrolimus</taxon>
    </lineage>
</organism>
<keyword evidence="2" id="KW-1185">Reference proteome</keyword>
<proteinExistence type="predicted"/>
<gene>
    <name evidence="1" type="ORF">K1T71_009093</name>
</gene>
<evidence type="ECO:0000313" key="1">
    <source>
        <dbReference type="EMBL" id="KAJ0174952.1"/>
    </source>
</evidence>